<dbReference type="Proteomes" id="UP000197138">
    <property type="component" value="Unassembled WGS sequence"/>
</dbReference>
<evidence type="ECO:0000313" key="2">
    <source>
        <dbReference type="EMBL" id="OWM69587.1"/>
    </source>
</evidence>
<feature type="region of interest" description="Disordered" evidence="1">
    <location>
        <begin position="194"/>
        <end position="229"/>
    </location>
</feature>
<proteinExistence type="predicted"/>
<sequence length="252" mass="28526">MARSRWLCTNSSKNMLVKIVHPGGHVELHDRPVLAAEIMLRNPRCCVAYPHVFQQPWAIVAPDTTLVLGQKFYVVPLSTVRKLQRLSLKYSPSASPSSTSPSPSPVYNFATEETPKNEGGEHEIVCTCWFFLNKGTYACVKQEEEEEEEEGQNMGSRSSPRKRIQRENDGKECFSKDNCFVALLAGMRAKTDSGNLSEESRSIGTYQGTSETRELVRQNRSRYASRRGTRGSIRRLMSLQHWQPRLGSINEE</sequence>
<dbReference type="EMBL" id="MTKT01004864">
    <property type="protein sequence ID" value="OWM69587.1"/>
    <property type="molecule type" value="Genomic_DNA"/>
</dbReference>
<feature type="compositionally biased region" description="Polar residues" evidence="1">
    <location>
        <begin position="194"/>
        <end position="210"/>
    </location>
</feature>
<dbReference type="PANTHER" id="PTHR33052">
    <property type="entry name" value="DUF4228 DOMAIN PROTEIN-RELATED"/>
    <property type="match status" value="1"/>
</dbReference>
<organism evidence="2 4">
    <name type="scientific">Punica granatum</name>
    <name type="common">Pomegranate</name>
    <dbReference type="NCBI Taxonomy" id="22663"/>
    <lineage>
        <taxon>Eukaryota</taxon>
        <taxon>Viridiplantae</taxon>
        <taxon>Streptophyta</taxon>
        <taxon>Embryophyta</taxon>
        <taxon>Tracheophyta</taxon>
        <taxon>Spermatophyta</taxon>
        <taxon>Magnoliopsida</taxon>
        <taxon>eudicotyledons</taxon>
        <taxon>Gunneridae</taxon>
        <taxon>Pentapetalae</taxon>
        <taxon>rosids</taxon>
        <taxon>malvids</taxon>
        <taxon>Myrtales</taxon>
        <taxon>Lythraceae</taxon>
        <taxon>Punica</taxon>
    </lineage>
</organism>
<dbReference type="AlphaFoldDB" id="A0A218W9N6"/>
<evidence type="ECO:0000313" key="3">
    <source>
        <dbReference type="EMBL" id="PKI31563.1"/>
    </source>
</evidence>
<accession>A0A218W9N6</accession>
<reference evidence="3 5" key="3">
    <citation type="submission" date="2017-11" db="EMBL/GenBank/DDBJ databases">
        <title>De-novo sequencing of pomegranate (Punica granatum L.) genome.</title>
        <authorList>
            <person name="Akparov Z."/>
            <person name="Amiraslanov A."/>
            <person name="Hajiyeva S."/>
            <person name="Abbasov M."/>
            <person name="Kaur K."/>
            <person name="Hamwieh A."/>
            <person name="Solovyev V."/>
            <person name="Salamov A."/>
            <person name="Braich B."/>
            <person name="Kosarev P."/>
            <person name="Mahmoud A."/>
            <person name="Hajiyev E."/>
            <person name="Babayeva S."/>
            <person name="Izzatullayeva V."/>
            <person name="Mammadov A."/>
            <person name="Mammadov A."/>
            <person name="Sharifova S."/>
            <person name="Ojaghi J."/>
            <person name="Eynullazada K."/>
            <person name="Bayramov B."/>
            <person name="Abdulazimova A."/>
            <person name="Shahmuradov I."/>
        </authorList>
    </citation>
    <scope>NUCLEOTIDE SEQUENCE [LARGE SCALE GENOMIC DNA]</scope>
    <source>
        <strain evidence="3">AG2017</strain>
        <strain evidence="5">cv. AG2017</strain>
        <tissue evidence="3">Leaf</tissue>
    </source>
</reference>
<name>A0A218W9N6_PUNGR</name>
<gene>
    <name evidence="2" type="ORF">CDL15_Pgr014048</name>
    <name evidence="3" type="ORF">CRG98_048047</name>
</gene>
<keyword evidence="5" id="KW-1185">Reference proteome</keyword>
<dbReference type="Pfam" id="PF14009">
    <property type="entry name" value="PADRE"/>
    <property type="match status" value="1"/>
</dbReference>
<dbReference type="Proteomes" id="UP000233551">
    <property type="component" value="Unassembled WGS sequence"/>
</dbReference>
<dbReference type="InterPro" id="IPR025322">
    <property type="entry name" value="PADRE_dom"/>
</dbReference>
<feature type="compositionally biased region" description="Basic residues" evidence="1">
    <location>
        <begin position="219"/>
        <end position="229"/>
    </location>
</feature>
<evidence type="ECO:0000313" key="5">
    <source>
        <dbReference type="Proteomes" id="UP000233551"/>
    </source>
</evidence>
<reference evidence="4" key="1">
    <citation type="journal article" date="2017" name="Plant J.">
        <title>The pomegranate (Punica granatum L.) genome and the genomics of punicalagin biosynthesis.</title>
        <authorList>
            <person name="Qin G."/>
            <person name="Xu C."/>
            <person name="Ming R."/>
            <person name="Tang H."/>
            <person name="Guyot R."/>
            <person name="Kramer E.M."/>
            <person name="Hu Y."/>
            <person name="Yi X."/>
            <person name="Qi Y."/>
            <person name="Xu X."/>
            <person name="Gao Z."/>
            <person name="Pan H."/>
            <person name="Jian J."/>
            <person name="Tian Y."/>
            <person name="Yue Z."/>
            <person name="Xu Y."/>
        </authorList>
    </citation>
    <scope>NUCLEOTIDE SEQUENCE [LARGE SCALE GENOMIC DNA]</scope>
    <source>
        <strain evidence="4">cv. Dabenzi</strain>
    </source>
</reference>
<evidence type="ECO:0000313" key="4">
    <source>
        <dbReference type="Proteomes" id="UP000197138"/>
    </source>
</evidence>
<feature type="region of interest" description="Disordered" evidence="1">
    <location>
        <begin position="146"/>
        <end position="169"/>
    </location>
</feature>
<reference evidence="2" key="2">
    <citation type="submission" date="2017-06" db="EMBL/GenBank/DDBJ databases">
        <title>The pomegranate genome and the genomics of punicalagin biosynthesis.</title>
        <authorList>
            <person name="Xu C."/>
        </authorList>
    </citation>
    <scope>NUCLEOTIDE SEQUENCE [LARGE SCALE GENOMIC DNA]</scope>
    <source>
        <tissue evidence="2">Fresh leaf</tissue>
    </source>
</reference>
<feature type="compositionally biased region" description="Low complexity" evidence="1">
    <location>
        <begin position="91"/>
        <end position="101"/>
    </location>
</feature>
<feature type="region of interest" description="Disordered" evidence="1">
    <location>
        <begin position="90"/>
        <end position="117"/>
    </location>
</feature>
<evidence type="ECO:0000256" key="1">
    <source>
        <dbReference type="SAM" id="MobiDB-lite"/>
    </source>
</evidence>
<dbReference type="EMBL" id="PGOL01008623">
    <property type="protein sequence ID" value="PKI31563.1"/>
    <property type="molecule type" value="Genomic_DNA"/>
</dbReference>
<protein>
    <submittedName>
        <fullName evidence="2">Uncharacterized protein</fullName>
    </submittedName>
</protein>
<comment type="caution">
    <text evidence="2">The sequence shown here is derived from an EMBL/GenBank/DDBJ whole genome shotgun (WGS) entry which is preliminary data.</text>
</comment>